<dbReference type="PANTHER" id="PTHR45661">
    <property type="entry name" value="SURFACE ANTIGEN"/>
    <property type="match status" value="1"/>
</dbReference>
<dbReference type="PANTHER" id="PTHR45661:SF3">
    <property type="entry name" value="IG-LIKE DOMAIN-CONTAINING PROTEIN"/>
    <property type="match status" value="1"/>
</dbReference>
<dbReference type="EMBL" id="JAHXCT010000002">
    <property type="protein sequence ID" value="MBW4768864.1"/>
    <property type="molecule type" value="Genomic_DNA"/>
</dbReference>
<feature type="chain" id="PRO_5046072313" evidence="1">
    <location>
        <begin position="25"/>
        <end position="529"/>
    </location>
</feature>
<evidence type="ECO:0000313" key="2">
    <source>
        <dbReference type="EMBL" id="MBW4768864.1"/>
    </source>
</evidence>
<dbReference type="InterPro" id="IPR053139">
    <property type="entry name" value="Surface_bspA-like"/>
</dbReference>
<feature type="signal peptide" evidence="1">
    <location>
        <begin position="1"/>
        <end position="24"/>
    </location>
</feature>
<dbReference type="InterPro" id="IPR026906">
    <property type="entry name" value="LRR_5"/>
</dbReference>
<evidence type="ECO:0000256" key="1">
    <source>
        <dbReference type="SAM" id="SignalP"/>
    </source>
</evidence>
<dbReference type="Proteomes" id="UP000788426">
    <property type="component" value="Unassembled WGS sequence"/>
</dbReference>
<accession>A0ABS6YBC5</accession>
<reference evidence="2 3" key="1">
    <citation type="submission" date="2021-07" db="EMBL/GenBank/DDBJ databases">
        <title>Genomic diversity and antimicrobial resistance of Prevotella spp. isolated from chronic lung disease airways.</title>
        <authorList>
            <person name="Webb K.A."/>
            <person name="Olagoke O.S."/>
            <person name="Baird T."/>
            <person name="Neill J."/>
            <person name="Pham A."/>
            <person name="Wells T.J."/>
            <person name="Ramsay K.A."/>
            <person name="Bell S.C."/>
            <person name="Sarovich D.S."/>
            <person name="Price E.P."/>
        </authorList>
    </citation>
    <scope>NUCLEOTIDE SEQUENCE [LARGE SCALE GENOMIC DNA]</scope>
    <source>
        <strain evidence="2 3">SCHI0011.S.12</strain>
    </source>
</reference>
<comment type="caution">
    <text evidence="2">The sequence shown here is derived from an EMBL/GenBank/DDBJ whole genome shotgun (WGS) entry which is preliminary data.</text>
</comment>
<keyword evidence="3" id="KW-1185">Reference proteome</keyword>
<keyword evidence="1" id="KW-0732">Signal</keyword>
<evidence type="ECO:0000313" key="3">
    <source>
        <dbReference type="Proteomes" id="UP000788426"/>
    </source>
</evidence>
<sequence>MRIFTSKKMMVAVLLFCLCNTVYSQTTLTVNTDAGQLSTKISETQKNTITDLKVSGKINGTDIAFIREMAGRALNNNAKTEGKLVSLDISDAQIVSGGGNYYTVKRGLSSFSYQTLEDNVVSSYMFSGLTNLTTLKLPKGTTKIEKNAVSDCSNLKECSIPTAVTSIADYAFAKCSKLTSVVIPREVSSLGVGAFKNCDELSSVTFAEGNGLTVIAKEAFAYNSSLKSITLPASVKEISESAFKECTALKSVNFSANLEKIGAGAFENCIALATLSEFPATLSEIGDKAFLNTAVTAYSVAEGNEEYSAVDGVLYDADQISLELYPAGRADATFKFPETVSSIEEYAFAYAKNLQHLELPNHLTNVGESAFTFSKITKLTALADGLSIGKKAFSNCAELETVEFKGAVSGIEEGAFQNDKKLSSVTFAGISAPDFGKYAFYPRALVLKIYVPEGYVDRYQDKITNTSAVLGSKYEVLAGTPTGILDASLDNNVVETARYNVDGTKATTRTKGINIVKLSNGKVIKTIEK</sequence>
<dbReference type="Pfam" id="PF13306">
    <property type="entry name" value="LRR_5"/>
    <property type="match status" value="2"/>
</dbReference>
<proteinExistence type="predicted"/>
<organism evidence="2 3">
    <name type="scientific">Hoylesella nanceiensis</name>
    <dbReference type="NCBI Taxonomy" id="425941"/>
    <lineage>
        <taxon>Bacteria</taxon>
        <taxon>Pseudomonadati</taxon>
        <taxon>Bacteroidota</taxon>
        <taxon>Bacteroidia</taxon>
        <taxon>Bacteroidales</taxon>
        <taxon>Prevotellaceae</taxon>
        <taxon>Hoylesella</taxon>
    </lineage>
</organism>
<name>A0ABS6YBC5_9BACT</name>
<gene>
    <name evidence="2" type="ORF">KZO38_03700</name>
</gene>
<protein>
    <submittedName>
        <fullName evidence="2">Leucine-rich repeat domain-containing protein</fullName>
    </submittedName>
</protein>